<sequence length="95" mass="10613">MQSTTFLVALSEALHFRSSNAKGRTSSTQMPTLIESKKGTTWAVSERSDDLFIRHDTQVAFTAKKKKKPGVEDARTKSKCAHPRQRRPHCNVAKG</sequence>
<evidence type="ECO:0000313" key="2">
    <source>
        <dbReference type="Proteomes" id="UP000095287"/>
    </source>
</evidence>
<dbReference type="Proteomes" id="UP000095287">
    <property type="component" value="Unplaced"/>
</dbReference>
<feature type="compositionally biased region" description="Basic residues" evidence="1">
    <location>
        <begin position="77"/>
        <end position="89"/>
    </location>
</feature>
<feature type="region of interest" description="Disordered" evidence="1">
    <location>
        <begin position="63"/>
        <end position="95"/>
    </location>
</feature>
<organism evidence="2 3">
    <name type="scientific">Steinernema glaseri</name>
    <dbReference type="NCBI Taxonomy" id="37863"/>
    <lineage>
        <taxon>Eukaryota</taxon>
        <taxon>Metazoa</taxon>
        <taxon>Ecdysozoa</taxon>
        <taxon>Nematoda</taxon>
        <taxon>Chromadorea</taxon>
        <taxon>Rhabditida</taxon>
        <taxon>Tylenchina</taxon>
        <taxon>Panagrolaimomorpha</taxon>
        <taxon>Strongyloidoidea</taxon>
        <taxon>Steinernematidae</taxon>
        <taxon>Steinernema</taxon>
    </lineage>
</organism>
<protein>
    <submittedName>
        <fullName evidence="3">Secreted protein</fullName>
    </submittedName>
</protein>
<name>A0A1I7XZX4_9BILA</name>
<dbReference type="AlphaFoldDB" id="A0A1I7XZX4"/>
<accession>A0A1I7XZX4</accession>
<evidence type="ECO:0000313" key="3">
    <source>
        <dbReference type="WBParaSite" id="L893_g11312.t1"/>
    </source>
</evidence>
<evidence type="ECO:0000256" key="1">
    <source>
        <dbReference type="SAM" id="MobiDB-lite"/>
    </source>
</evidence>
<reference evidence="3" key="1">
    <citation type="submission" date="2016-11" db="UniProtKB">
        <authorList>
            <consortium name="WormBaseParasite"/>
        </authorList>
    </citation>
    <scope>IDENTIFICATION</scope>
</reference>
<proteinExistence type="predicted"/>
<dbReference type="WBParaSite" id="L893_g11312.t1">
    <property type="protein sequence ID" value="L893_g11312.t1"/>
    <property type="gene ID" value="L893_g11312"/>
</dbReference>
<keyword evidence="2" id="KW-1185">Reference proteome</keyword>